<organism evidence="4 5">
    <name type="scientific">Actinomycetospora flava</name>
    <dbReference type="NCBI Taxonomy" id="3129232"/>
    <lineage>
        <taxon>Bacteria</taxon>
        <taxon>Bacillati</taxon>
        <taxon>Actinomycetota</taxon>
        <taxon>Actinomycetes</taxon>
        <taxon>Pseudonocardiales</taxon>
        <taxon>Pseudonocardiaceae</taxon>
        <taxon>Actinomycetospora</taxon>
    </lineage>
</organism>
<keyword evidence="1" id="KW-0808">Transferase</keyword>
<proteinExistence type="predicted"/>
<gene>
    <name evidence="4" type="ORF">WCD58_30575</name>
</gene>
<dbReference type="PROSITE" id="PS51186">
    <property type="entry name" value="GNAT"/>
    <property type="match status" value="1"/>
</dbReference>
<accession>A0ABU8MGJ8</accession>
<dbReference type="PANTHER" id="PTHR10545:SF29">
    <property type="entry name" value="GH14572P-RELATED"/>
    <property type="match status" value="1"/>
</dbReference>
<dbReference type="Pfam" id="PF00583">
    <property type="entry name" value="Acetyltransf_1"/>
    <property type="match status" value="1"/>
</dbReference>
<evidence type="ECO:0000256" key="2">
    <source>
        <dbReference type="ARBA" id="ARBA00023315"/>
    </source>
</evidence>
<comment type="caution">
    <text evidence="4">The sequence shown here is derived from an EMBL/GenBank/DDBJ whole genome shotgun (WGS) entry which is preliminary data.</text>
</comment>
<dbReference type="InterPro" id="IPR016181">
    <property type="entry name" value="Acyl_CoA_acyltransferase"/>
</dbReference>
<dbReference type="EMBL" id="JBBEGM010000019">
    <property type="protein sequence ID" value="MEJ2865538.1"/>
    <property type="molecule type" value="Genomic_DNA"/>
</dbReference>
<name>A0ABU8MGJ8_9PSEU</name>
<protein>
    <submittedName>
        <fullName evidence="4">GNAT family N-acetyltransferase</fullName>
    </submittedName>
</protein>
<evidence type="ECO:0000256" key="1">
    <source>
        <dbReference type="ARBA" id="ARBA00022679"/>
    </source>
</evidence>
<keyword evidence="5" id="KW-1185">Reference proteome</keyword>
<dbReference type="SUPFAM" id="SSF55729">
    <property type="entry name" value="Acyl-CoA N-acyltransferases (Nat)"/>
    <property type="match status" value="1"/>
</dbReference>
<dbReference type="RefSeq" id="WP_337706912.1">
    <property type="nucleotide sequence ID" value="NZ_JBBEGM010000019.1"/>
</dbReference>
<dbReference type="Proteomes" id="UP001369736">
    <property type="component" value="Unassembled WGS sequence"/>
</dbReference>
<dbReference type="InterPro" id="IPR000182">
    <property type="entry name" value="GNAT_dom"/>
</dbReference>
<dbReference type="PANTHER" id="PTHR10545">
    <property type="entry name" value="DIAMINE N-ACETYLTRANSFERASE"/>
    <property type="match status" value="1"/>
</dbReference>
<evidence type="ECO:0000313" key="5">
    <source>
        <dbReference type="Proteomes" id="UP001369736"/>
    </source>
</evidence>
<dbReference type="Gene3D" id="3.40.630.30">
    <property type="match status" value="1"/>
</dbReference>
<evidence type="ECO:0000259" key="3">
    <source>
        <dbReference type="PROSITE" id="PS51186"/>
    </source>
</evidence>
<dbReference type="CDD" id="cd04301">
    <property type="entry name" value="NAT_SF"/>
    <property type="match status" value="1"/>
</dbReference>
<reference evidence="4 5" key="1">
    <citation type="submission" date="2024-03" db="EMBL/GenBank/DDBJ databases">
        <title>Actinomycetospora sp. OC33-EN07, a novel actinomycete isolated from wild orchid (Aerides multiflora).</title>
        <authorList>
            <person name="Suriyachadkun C."/>
        </authorList>
    </citation>
    <scope>NUCLEOTIDE SEQUENCE [LARGE SCALE GENOMIC DNA]</scope>
    <source>
        <strain evidence="4 5">OC33-EN07</strain>
    </source>
</reference>
<feature type="domain" description="N-acetyltransferase" evidence="3">
    <location>
        <begin position="1"/>
        <end position="156"/>
    </location>
</feature>
<keyword evidence="2" id="KW-0012">Acyltransferase</keyword>
<sequence length="162" mass="18010">MSVRRIAPDDVPTVTALVHELARYEKAADQCRLRPDQLATALFGEHPHLFGHVAEQDGEVVGCALWFLNYSTWDGVHGIYLEDLVVRADRRGGGHGKALLVELAAECERQGYSRLQWWVLDWNSPTIDFYRSLGAEAMDEWVVHRVSGTPLTALAALARAGS</sequence>
<evidence type="ECO:0000313" key="4">
    <source>
        <dbReference type="EMBL" id="MEJ2865538.1"/>
    </source>
</evidence>
<dbReference type="InterPro" id="IPR051016">
    <property type="entry name" value="Diverse_Substrate_AcTransf"/>
</dbReference>